<dbReference type="Pfam" id="PF04542">
    <property type="entry name" value="Sigma70_r2"/>
    <property type="match status" value="1"/>
</dbReference>
<dbReference type="GO" id="GO:0006352">
    <property type="term" value="P:DNA-templated transcription initiation"/>
    <property type="evidence" value="ECO:0007669"/>
    <property type="project" value="InterPro"/>
</dbReference>
<dbReference type="PANTHER" id="PTHR43133">
    <property type="entry name" value="RNA POLYMERASE ECF-TYPE SIGMA FACTO"/>
    <property type="match status" value="1"/>
</dbReference>
<accession>A0A8E6EZ03</accession>
<dbReference type="KEGG" id="tsph:KIH39_03030"/>
<evidence type="ECO:0000256" key="3">
    <source>
        <dbReference type="ARBA" id="ARBA00023125"/>
    </source>
</evidence>
<organism evidence="6 7">
    <name type="scientific">Telmatocola sphagniphila</name>
    <dbReference type="NCBI Taxonomy" id="1123043"/>
    <lineage>
        <taxon>Bacteria</taxon>
        <taxon>Pseudomonadati</taxon>
        <taxon>Planctomycetota</taxon>
        <taxon>Planctomycetia</taxon>
        <taxon>Gemmatales</taxon>
        <taxon>Gemmataceae</taxon>
    </lineage>
</organism>
<dbReference type="Gene3D" id="1.10.1740.10">
    <property type="match status" value="1"/>
</dbReference>
<gene>
    <name evidence="6" type="ORF">KIH39_03030</name>
</gene>
<dbReference type="Proteomes" id="UP000676194">
    <property type="component" value="Chromosome"/>
</dbReference>
<feature type="domain" description="RNA polymerase sigma-70 region 2" evidence="5">
    <location>
        <begin position="28"/>
        <end position="97"/>
    </location>
</feature>
<evidence type="ECO:0000256" key="4">
    <source>
        <dbReference type="ARBA" id="ARBA00023163"/>
    </source>
</evidence>
<evidence type="ECO:0000313" key="6">
    <source>
        <dbReference type="EMBL" id="QVL32906.1"/>
    </source>
</evidence>
<dbReference type="SUPFAM" id="SSF88946">
    <property type="entry name" value="Sigma2 domain of RNA polymerase sigma factors"/>
    <property type="match status" value="1"/>
</dbReference>
<evidence type="ECO:0000313" key="7">
    <source>
        <dbReference type="Proteomes" id="UP000676194"/>
    </source>
</evidence>
<protein>
    <submittedName>
        <fullName evidence="6">Sigma-70 family RNA polymerase sigma factor</fullName>
    </submittedName>
</protein>
<dbReference type="PANTHER" id="PTHR43133:SF8">
    <property type="entry name" value="RNA POLYMERASE SIGMA FACTOR HI_1459-RELATED"/>
    <property type="match status" value="1"/>
</dbReference>
<keyword evidence="4" id="KW-0804">Transcription</keyword>
<dbReference type="AlphaFoldDB" id="A0A8E6EZ03"/>
<dbReference type="GO" id="GO:0003677">
    <property type="term" value="F:DNA binding"/>
    <property type="evidence" value="ECO:0007669"/>
    <property type="project" value="UniProtKB-KW"/>
</dbReference>
<evidence type="ECO:0000259" key="5">
    <source>
        <dbReference type="Pfam" id="PF04542"/>
    </source>
</evidence>
<keyword evidence="2" id="KW-0731">Sigma factor</keyword>
<name>A0A8E6EZ03_9BACT</name>
<dbReference type="InterPro" id="IPR007627">
    <property type="entry name" value="RNA_pol_sigma70_r2"/>
</dbReference>
<dbReference type="EMBL" id="CP074694">
    <property type="protein sequence ID" value="QVL32906.1"/>
    <property type="molecule type" value="Genomic_DNA"/>
</dbReference>
<keyword evidence="3" id="KW-0238">DNA-binding</keyword>
<keyword evidence="1" id="KW-0805">Transcription regulation</keyword>
<dbReference type="InterPro" id="IPR039425">
    <property type="entry name" value="RNA_pol_sigma-70-like"/>
</dbReference>
<evidence type="ECO:0000256" key="1">
    <source>
        <dbReference type="ARBA" id="ARBA00023015"/>
    </source>
</evidence>
<sequence length="202" mass="23328">MGSSPTTRASLLLRLANPEDQKAWAEFVTLYEPLVHRLLRKSGLQDADLREVTQEVFLAVSRNVARFEPAYEKGSFRGWLRTVTRNLLVNLLEQRRRKLGAGTGSTDMLHLIQQLPAPDCETSVFVDTEFRRRLFHHAADRVRKEFRPATWQAFWQTCVEQIPIAEVCQRLGITPGAVYIARSRVITRLRAEVDRIDREENQ</sequence>
<dbReference type="InterPro" id="IPR013325">
    <property type="entry name" value="RNA_pol_sigma_r2"/>
</dbReference>
<evidence type="ECO:0000256" key="2">
    <source>
        <dbReference type="ARBA" id="ARBA00023082"/>
    </source>
</evidence>
<dbReference type="GO" id="GO:0016987">
    <property type="term" value="F:sigma factor activity"/>
    <property type="evidence" value="ECO:0007669"/>
    <property type="project" value="UniProtKB-KW"/>
</dbReference>
<dbReference type="RefSeq" id="WP_213497796.1">
    <property type="nucleotide sequence ID" value="NZ_CP074694.1"/>
</dbReference>
<dbReference type="InterPro" id="IPR014284">
    <property type="entry name" value="RNA_pol_sigma-70_dom"/>
</dbReference>
<reference evidence="6" key="1">
    <citation type="submission" date="2021-05" db="EMBL/GenBank/DDBJ databases">
        <title>Complete genome sequence of the cellulolytic planctomycete Telmatocola sphagniphila SP2T and characterization of the first cellulase from planctomycetes.</title>
        <authorList>
            <person name="Rakitin A.L."/>
            <person name="Beletsky A.V."/>
            <person name="Naumoff D.G."/>
            <person name="Kulichevskaya I.S."/>
            <person name="Mardanov A.V."/>
            <person name="Ravin N.V."/>
            <person name="Dedysh S.N."/>
        </authorList>
    </citation>
    <scope>NUCLEOTIDE SEQUENCE</scope>
    <source>
        <strain evidence="6">SP2T</strain>
    </source>
</reference>
<keyword evidence="7" id="KW-1185">Reference proteome</keyword>
<dbReference type="NCBIfam" id="TIGR02937">
    <property type="entry name" value="sigma70-ECF"/>
    <property type="match status" value="1"/>
</dbReference>
<proteinExistence type="predicted"/>